<name>A0AA36EKD5_LACSI</name>
<dbReference type="EMBL" id="OX465084">
    <property type="protein sequence ID" value="CAI9298962.1"/>
    <property type="molecule type" value="Genomic_DNA"/>
</dbReference>
<keyword evidence="2" id="KW-1185">Reference proteome</keyword>
<dbReference type="AlphaFoldDB" id="A0AA36EKD5"/>
<proteinExistence type="predicted"/>
<gene>
    <name evidence="1" type="ORF">LSALG_LOCUS37695</name>
</gene>
<organism evidence="1 2">
    <name type="scientific">Lactuca saligna</name>
    <name type="common">Willowleaf lettuce</name>
    <dbReference type="NCBI Taxonomy" id="75948"/>
    <lineage>
        <taxon>Eukaryota</taxon>
        <taxon>Viridiplantae</taxon>
        <taxon>Streptophyta</taxon>
        <taxon>Embryophyta</taxon>
        <taxon>Tracheophyta</taxon>
        <taxon>Spermatophyta</taxon>
        <taxon>Magnoliopsida</taxon>
        <taxon>eudicotyledons</taxon>
        <taxon>Gunneridae</taxon>
        <taxon>Pentapetalae</taxon>
        <taxon>asterids</taxon>
        <taxon>campanulids</taxon>
        <taxon>Asterales</taxon>
        <taxon>Asteraceae</taxon>
        <taxon>Cichorioideae</taxon>
        <taxon>Cichorieae</taxon>
        <taxon>Lactucinae</taxon>
        <taxon>Lactuca</taxon>
    </lineage>
</organism>
<protein>
    <submittedName>
        <fullName evidence="1">Uncharacterized protein</fullName>
    </submittedName>
</protein>
<sequence>MAPFEDAMFWIDINAYDISRKIGYVASLETGDIGVGGMRKTRHKHIGRHHFRRGLCRWASQNQQNRKAITFLGSGGGFISAIPDAIHSSSPTRHKYFRFQGQGVIARCGFKREYKERFADNKSMELDLKEKGPYYEMATVNKVENYRVIEKKTHYEIAMTCHIYH</sequence>
<accession>A0AA36EKD5</accession>
<dbReference type="Proteomes" id="UP001177003">
    <property type="component" value="Chromosome 8"/>
</dbReference>
<evidence type="ECO:0000313" key="1">
    <source>
        <dbReference type="EMBL" id="CAI9298962.1"/>
    </source>
</evidence>
<evidence type="ECO:0000313" key="2">
    <source>
        <dbReference type="Proteomes" id="UP001177003"/>
    </source>
</evidence>
<reference evidence="1" key="1">
    <citation type="submission" date="2023-04" db="EMBL/GenBank/DDBJ databases">
        <authorList>
            <person name="Vijverberg K."/>
            <person name="Xiong W."/>
            <person name="Schranz E."/>
        </authorList>
    </citation>
    <scope>NUCLEOTIDE SEQUENCE</scope>
</reference>